<evidence type="ECO:0000313" key="2">
    <source>
        <dbReference type="EMBL" id="GFS22071.1"/>
    </source>
</evidence>
<organism evidence="2 3">
    <name type="scientific">Elysia marginata</name>
    <dbReference type="NCBI Taxonomy" id="1093978"/>
    <lineage>
        <taxon>Eukaryota</taxon>
        <taxon>Metazoa</taxon>
        <taxon>Spiralia</taxon>
        <taxon>Lophotrochozoa</taxon>
        <taxon>Mollusca</taxon>
        <taxon>Gastropoda</taxon>
        <taxon>Heterobranchia</taxon>
        <taxon>Euthyneura</taxon>
        <taxon>Panpulmonata</taxon>
        <taxon>Sacoglossa</taxon>
        <taxon>Placobranchoidea</taxon>
        <taxon>Plakobranchidae</taxon>
        <taxon>Elysia</taxon>
    </lineage>
</organism>
<feature type="compositionally biased region" description="Basic and acidic residues" evidence="1">
    <location>
        <begin position="49"/>
        <end position="66"/>
    </location>
</feature>
<dbReference type="AlphaFoldDB" id="A0AAV4JNC6"/>
<sequence>MDRCLVRSVARRCPVSGREHCPLPANYPTNGMWTGLVLMSLDTTGPVDPTRRPLDAGPDMIHETRTEYNSPVNQSRIRLPGQPEQNTPPWSTRA</sequence>
<keyword evidence="3" id="KW-1185">Reference proteome</keyword>
<protein>
    <submittedName>
        <fullName evidence="2">Uncharacterized protein</fullName>
    </submittedName>
</protein>
<dbReference type="EMBL" id="BMAT01006915">
    <property type="protein sequence ID" value="GFS22071.1"/>
    <property type="molecule type" value="Genomic_DNA"/>
</dbReference>
<accession>A0AAV4JNC6</accession>
<feature type="compositionally biased region" description="Polar residues" evidence="1">
    <location>
        <begin position="83"/>
        <end position="94"/>
    </location>
</feature>
<evidence type="ECO:0000313" key="3">
    <source>
        <dbReference type="Proteomes" id="UP000762676"/>
    </source>
</evidence>
<feature type="compositionally biased region" description="Polar residues" evidence="1">
    <location>
        <begin position="67"/>
        <end position="76"/>
    </location>
</feature>
<comment type="caution">
    <text evidence="2">The sequence shown here is derived from an EMBL/GenBank/DDBJ whole genome shotgun (WGS) entry which is preliminary data.</text>
</comment>
<evidence type="ECO:0000256" key="1">
    <source>
        <dbReference type="SAM" id="MobiDB-lite"/>
    </source>
</evidence>
<dbReference type="Proteomes" id="UP000762676">
    <property type="component" value="Unassembled WGS sequence"/>
</dbReference>
<name>A0AAV4JNC6_9GAST</name>
<feature type="region of interest" description="Disordered" evidence="1">
    <location>
        <begin position="47"/>
        <end position="94"/>
    </location>
</feature>
<gene>
    <name evidence="2" type="ORF">ElyMa_003354100</name>
</gene>
<reference evidence="2 3" key="1">
    <citation type="journal article" date="2021" name="Elife">
        <title>Chloroplast acquisition without the gene transfer in kleptoplastic sea slugs, Plakobranchus ocellatus.</title>
        <authorList>
            <person name="Maeda T."/>
            <person name="Takahashi S."/>
            <person name="Yoshida T."/>
            <person name="Shimamura S."/>
            <person name="Takaki Y."/>
            <person name="Nagai Y."/>
            <person name="Toyoda A."/>
            <person name="Suzuki Y."/>
            <person name="Arimoto A."/>
            <person name="Ishii H."/>
            <person name="Satoh N."/>
            <person name="Nishiyama T."/>
            <person name="Hasebe M."/>
            <person name="Maruyama T."/>
            <person name="Minagawa J."/>
            <person name="Obokata J."/>
            <person name="Shigenobu S."/>
        </authorList>
    </citation>
    <scope>NUCLEOTIDE SEQUENCE [LARGE SCALE GENOMIC DNA]</scope>
</reference>
<proteinExistence type="predicted"/>